<feature type="compositionally biased region" description="Pro residues" evidence="2">
    <location>
        <begin position="842"/>
        <end position="851"/>
    </location>
</feature>
<keyword evidence="1" id="KW-0175">Coiled coil</keyword>
<name>A0AAD7FQ23_9AGAR</name>
<feature type="compositionally biased region" description="Low complexity" evidence="2">
    <location>
        <begin position="864"/>
        <end position="873"/>
    </location>
</feature>
<feature type="region of interest" description="Disordered" evidence="2">
    <location>
        <begin position="584"/>
        <end position="611"/>
    </location>
</feature>
<feature type="compositionally biased region" description="Low complexity" evidence="2">
    <location>
        <begin position="1043"/>
        <end position="1062"/>
    </location>
</feature>
<feature type="compositionally biased region" description="Basic and acidic residues" evidence="2">
    <location>
        <begin position="1193"/>
        <end position="1202"/>
    </location>
</feature>
<evidence type="ECO:0000313" key="5">
    <source>
        <dbReference type="Proteomes" id="UP001221142"/>
    </source>
</evidence>
<feature type="region of interest" description="Disordered" evidence="2">
    <location>
        <begin position="1"/>
        <end position="20"/>
    </location>
</feature>
<dbReference type="Proteomes" id="UP001221142">
    <property type="component" value="Unassembled WGS sequence"/>
</dbReference>
<feature type="coiled-coil region" evidence="1">
    <location>
        <begin position="942"/>
        <end position="976"/>
    </location>
</feature>
<evidence type="ECO:0000256" key="2">
    <source>
        <dbReference type="SAM" id="MobiDB-lite"/>
    </source>
</evidence>
<dbReference type="SUPFAM" id="SSF51197">
    <property type="entry name" value="Clavaminate synthase-like"/>
    <property type="match status" value="1"/>
</dbReference>
<dbReference type="Pfam" id="PF02373">
    <property type="entry name" value="JmjC"/>
    <property type="match status" value="1"/>
</dbReference>
<proteinExistence type="predicted"/>
<keyword evidence="5" id="KW-1185">Reference proteome</keyword>
<feature type="compositionally biased region" description="Polar residues" evidence="2">
    <location>
        <begin position="823"/>
        <end position="832"/>
    </location>
</feature>
<dbReference type="PROSITE" id="PS51184">
    <property type="entry name" value="JMJC"/>
    <property type="match status" value="1"/>
</dbReference>
<feature type="compositionally biased region" description="Polar residues" evidence="2">
    <location>
        <begin position="1147"/>
        <end position="1164"/>
    </location>
</feature>
<reference evidence="4" key="1">
    <citation type="submission" date="2023-03" db="EMBL/GenBank/DDBJ databases">
        <title>Massive genome expansion in bonnet fungi (Mycena s.s.) driven by repeated elements and novel gene families across ecological guilds.</title>
        <authorList>
            <consortium name="Lawrence Berkeley National Laboratory"/>
            <person name="Harder C.B."/>
            <person name="Miyauchi S."/>
            <person name="Viragh M."/>
            <person name="Kuo A."/>
            <person name="Thoen E."/>
            <person name="Andreopoulos B."/>
            <person name="Lu D."/>
            <person name="Skrede I."/>
            <person name="Drula E."/>
            <person name="Henrissat B."/>
            <person name="Morin E."/>
            <person name="Kohler A."/>
            <person name="Barry K."/>
            <person name="LaButti K."/>
            <person name="Morin E."/>
            <person name="Salamov A."/>
            <person name="Lipzen A."/>
            <person name="Mereny Z."/>
            <person name="Hegedus B."/>
            <person name="Baldrian P."/>
            <person name="Stursova M."/>
            <person name="Weitz H."/>
            <person name="Taylor A."/>
            <person name="Grigoriev I.V."/>
            <person name="Nagy L.G."/>
            <person name="Martin F."/>
            <person name="Kauserud H."/>
        </authorList>
    </citation>
    <scope>NUCLEOTIDE SEQUENCE</scope>
    <source>
        <strain evidence="4">9284</strain>
    </source>
</reference>
<feature type="compositionally biased region" description="Polar residues" evidence="2">
    <location>
        <begin position="930"/>
        <end position="940"/>
    </location>
</feature>
<feature type="compositionally biased region" description="Polar residues" evidence="2">
    <location>
        <begin position="1004"/>
        <end position="1018"/>
    </location>
</feature>
<evidence type="ECO:0000313" key="4">
    <source>
        <dbReference type="EMBL" id="KAJ7632753.1"/>
    </source>
</evidence>
<dbReference type="Gene3D" id="2.60.120.650">
    <property type="entry name" value="Cupin"/>
    <property type="match status" value="1"/>
</dbReference>
<organism evidence="4 5">
    <name type="scientific">Roridomyces roridus</name>
    <dbReference type="NCBI Taxonomy" id="1738132"/>
    <lineage>
        <taxon>Eukaryota</taxon>
        <taxon>Fungi</taxon>
        <taxon>Dikarya</taxon>
        <taxon>Basidiomycota</taxon>
        <taxon>Agaricomycotina</taxon>
        <taxon>Agaricomycetes</taxon>
        <taxon>Agaricomycetidae</taxon>
        <taxon>Agaricales</taxon>
        <taxon>Marasmiineae</taxon>
        <taxon>Mycenaceae</taxon>
        <taxon>Roridomyces</taxon>
    </lineage>
</organism>
<gene>
    <name evidence="4" type="ORF">FB45DRAFT_1026885</name>
</gene>
<dbReference type="AlphaFoldDB" id="A0AAD7FQ23"/>
<accession>A0AAD7FQ23</accession>
<sequence length="1202" mass="133919">MEKHRKRLLNARSRQPAITDAPINDLDAQEERDRQIMNQPLLRPVNASPLPIHSCQGWSLESLLSQSNNFEPVPRVSWSPTETTEAQIRRHERANPGVPLVVDGLHRHPKWMKEKFTPAWFERNGPQEISVRNVHDRFDKTVGISDFLAYAQDAAHFATPGETERLYGKDVPCPDEWNKFLHNEQVIPAYLAPDSPENLLNALPPSDRIETLMCYLGIGDTFTPCHKDLCASSGHNLMVFTQGGSSFWFMTATSSAHAAAEYFSKKLGHELDHENHVVTIKEFAKAPFKVYIAEQKLGDLILVPPRSCHQVVNAGGLTIKTSWVCRLETYRVKCTIYNVLLQTTKAVSDLLSKQAGNNAGGKQDMPTHLSKLRRLIDLFDTILVEEHSSTCGKMTVVPLSPGEEDAPHLTCDFCGSDIFQSFFECRSCVEGERAAPGSGLAICPGCYVEGRTCRCEVMVPMQRRSIDELLQRRGHAVDLFKACSGLQPKKTQFSIPPSNDELLKGGEKIGIFRAAIHLRRIRKNTKAKESKRCTSFSKNQHDTQFSWALTCKQCHHSSCFAHLVTERHFHSAEALLAHRKDEQNQVFHQSHKTSQKKFTSEASALSAEDPDRAPNLGAQLAYLADTFTTCRPIGYSKYRKAGFYDLTVWENEVRGGPFLRVNQASLAPSSLLSTTLNPLWRPQRYGRMDAKAASISKTSTLAEPAVPSKPKRLVMDYIEVPIYRPPKRKEIPVESTEIESQPPRKKLKQTHPKGPPGVRNLSATKASRPAKKDVINISDDSDSEERPLKRPRPAPPGPTPQVVKDLRFKKTKQTAVSVADAFNNASAQNAISVPSGSSARPSPIPPPPPPRRSVKRRARPEVTPPSSSSSSSPDGRLDDNAVAAATLEEAREFGRRQQESIDERRRDFSQGSSSLAPPPAPSRRVERRASSSQDVMSGSTLVDELQRELREVKEIQAQQKAEINRLRQANANAQLLNPSSDSVNTLVGIVSSLVSTLPAFHPAPSTSEQKSRNWSTGYRNMRGRSASFGESSRRVYPPAGHHYGSSRGRQYYESSSGSYGRYTTDKDRTWQQGPYANDGYDRRGQASFDFRPRHRTDQHHMDHEPETPPAAHQGNNRRQHTRFSPPSSENRLALVPCRPGSRLEGQDSGSEGTTVTNPDASAATNPMHFTPARPKKSLFGTLTSDAPPDEQDWEARYANEDS</sequence>
<feature type="compositionally biased region" description="Basic and acidic residues" evidence="2">
    <location>
        <begin position="888"/>
        <end position="908"/>
    </location>
</feature>
<comment type="caution">
    <text evidence="4">The sequence shown here is derived from an EMBL/GenBank/DDBJ whole genome shotgun (WGS) entry which is preliminary data.</text>
</comment>
<feature type="region of interest" description="Disordered" evidence="2">
    <location>
        <begin position="1001"/>
        <end position="1202"/>
    </location>
</feature>
<feature type="region of interest" description="Disordered" evidence="2">
    <location>
        <begin position="819"/>
        <end position="942"/>
    </location>
</feature>
<evidence type="ECO:0000259" key="3">
    <source>
        <dbReference type="PROSITE" id="PS51184"/>
    </source>
</evidence>
<protein>
    <recommendedName>
        <fullName evidence="3">JmjC domain-containing protein</fullName>
    </recommendedName>
</protein>
<feature type="domain" description="JmjC" evidence="3">
    <location>
        <begin position="176"/>
        <end position="340"/>
    </location>
</feature>
<feature type="region of interest" description="Disordered" evidence="2">
    <location>
        <begin position="731"/>
        <end position="803"/>
    </location>
</feature>
<dbReference type="InterPro" id="IPR003347">
    <property type="entry name" value="JmjC_dom"/>
</dbReference>
<dbReference type="EMBL" id="JARKIF010000008">
    <property type="protein sequence ID" value="KAJ7632753.1"/>
    <property type="molecule type" value="Genomic_DNA"/>
</dbReference>
<dbReference type="SMART" id="SM00558">
    <property type="entry name" value="JmjC"/>
    <property type="match status" value="1"/>
</dbReference>
<evidence type="ECO:0000256" key="1">
    <source>
        <dbReference type="SAM" id="Coils"/>
    </source>
</evidence>